<keyword evidence="4" id="KW-1185">Reference proteome</keyword>
<dbReference type="GO" id="GO:0004439">
    <property type="term" value="F:phosphatidylinositol-4,5-bisphosphate 5-phosphatase activity"/>
    <property type="evidence" value="ECO:0007669"/>
    <property type="project" value="TreeGrafter"/>
</dbReference>
<accession>A0A9P1GD93</accession>
<evidence type="ECO:0000313" key="2">
    <source>
        <dbReference type="EMBL" id="CAI4006088.1"/>
    </source>
</evidence>
<dbReference type="EMBL" id="CAMXCT020003758">
    <property type="protein sequence ID" value="CAL1159463.1"/>
    <property type="molecule type" value="Genomic_DNA"/>
</dbReference>
<name>A0A9P1GD93_9DINO</name>
<dbReference type="Pfam" id="PF22669">
    <property type="entry name" value="Exo_endo_phos2"/>
    <property type="match status" value="1"/>
</dbReference>
<dbReference type="Proteomes" id="UP001152797">
    <property type="component" value="Unassembled WGS sequence"/>
</dbReference>
<proteinExistence type="predicted"/>
<dbReference type="InterPro" id="IPR036691">
    <property type="entry name" value="Endo/exonu/phosph_ase_sf"/>
</dbReference>
<dbReference type="GO" id="GO:0046856">
    <property type="term" value="P:phosphatidylinositol dephosphorylation"/>
    <property type="evidence" value="ECO:0007669"/>
    <property type="project" value="InterPro"/>
</dbReference>
<dbReference type="OrthoDB" id="408373at2759"/>
<dbReference type="AlphaFoldDB" id="A0A9P1GD93"/>
<keyword evidence="3" id="KW-0946">Virion</keyword>
<protein>
    <submittedName>
        <fullName evidence="3">Dinoflagellate viral nucleoprotein 5 (DNVP5)</fullName>
    </submittedName>
</protein>
<feature type="domain" description="Inositol polyphosphate-related phosphatase" evidence="1">
    <location>
        <begin position="259"/>
        <end position="625"/>
    </location>
</feature>
<dbReference type="Gene3D" id="3.60.10.10">
    <property type="entry name" value="Endonuclease/exonuclease/phosphatase"/>
    <property type="match status" value="1"/>
</dbReference>
<dbReference type="EMBL" id="CAMXCT030003758">
    <property type="protein sequence ID" value="CAL4793400.1"/>
    <property type="molecule type" value="Genomic_DNA"/>
</dbReference>
<dbReference type="SMART" id="SM00128">
    <property type="entry name" value="IPPc"/>
    <property type="match status" value="1"/>
</dbReference>
<evidence type="ECO:0000313" key="3">
    <source>
        <dbReference type="EMBL" id="CAL4793400.1"/>
    </source>
</evidence>
<dbReference type="InterPro" id="IPR043928">
    <property type="entry name" value="DNVP"/>
</dbReference>
<evidence type="ECO:0000313" key="4">
    <source>
        <dbReference type="Proteomes" id="UP001152797"/>
    </source>
</evidence>
<dbReference type="PANTHER" id="PTHR11200:SF300">
    <property type="entry name" value="TYPE II INOSITOL 1,4,5-TRISPHOSPHATE 5-PHOSPHATASE"/>
    <property type="match status" value="1"/>
</dbReference>
<reference evidence="2" key="1">
    <citation type="submission" date="2022-10" db="EMBL/GenBank/DDBJ databases">
        <authorList>
            <person name="Chen Y."/>
            <person name="Dougan E. K."/>
            <person name="Chan C."/>
            <person name="Rhodes N."/>
            <person name="Thang M."/>
        </authorList>
    </citation>
    <scope>NUCLEOTIDE SEQUENCE</scope>
</reference>
<reference evidence="3 4" key="2">
    <citation type="submission" date="2024-05" db="EMBL/GenBank/DDBJ databases">
        <authorList>
            <person name="Chen Y."/>
            <person name="Shah S."/>
            <person name="Dougan E. K."/>
            <person name="Thang M."/>
            <person name="Chan C."/>
        </authorList>
    </citation>
    <scope>NUCLEOTIDE SEQUENCE [LARGE SCALE GENOMIC DNA]</scope>
</reference>
<dbReference type="InterPro" id="IPR000300">
    <property type="entry name" value="IPPc"/>
</dbReference>
<dbReference type="SUPFAM" id="SSF56219">
    <property type="entry name" value="DNase I-like"/>
    <property type="match status" value="1"/>
</dbReference>
<gene>
    <name evidence="2" type="ORF">C1SCF055_LOCUS31760</name>
</gene>
<dbReference type="GO" id="GO:0003677">
    <property type="term" value="F:DNA binding"/>
    <property type="evidence" value="ECO:0007669"/>
    <property type="project" value="InterPro"/>
</dbReference>
<dbReference type="PANTHER" id="PTHR11200">
    <property type="entry name" value="INOSITOL 5-PHOSPHATASE"/>
    <property type="match status" value="1"/>
</dbReference>
<sequence>MAPDPCRYLDHFTGLNLHEQHEVIGRVVQEADQSPSSSAGVCSRKVARVGLLSWNVGGISDHRKDQGAGLEEVSSGACAVCVGKAAQAAVADVLHAAVAKIGAADIIVVGLQEIISLTPSNAMKGTSSFNESRKNQSFYGWPETVAQWVEVLLGGLNSGPMPSGPAGKSFCVAPQHGESWWVFHGSTDKGFGQRIWVVCLLSSLPAEAHSRLWHGREANGLQDQIRSQVPKTPRPPHFLNPAARAPILAAAVLFALLQQRAVIFIATMALPMKTVMKAMKSAKATAMKAKVMKKKAVSKIATGKRAKVAVFKGRKEKTVSGLKREHLMINKRGKVVSKKMNAAGKNRFKQISAWINACQSARNELGIKGMCCVGGKTVQGKALYVKAKAIFGKCAKGAVACRFVLWDRSFCFLNCHLAATTSNSARISARDLRQRLRQLEQCWTEIKFKSHVNQMVYPVSAHRAIFLLGDTNMRLVHKSDINEDFGSYATKTISAKENGYRQLWSLDQLCQELGPEPQPSLREHKIRGLGLNVTDEQFLSQWQEPFVSGRQGPPFPPTFKLAVPGPGYSKKRVPAWTDRVLYSSDHAEPLKYGSLQQSQVLSPPHNVSDHDPVYAFFDVECMGIDPRRLGLLARQVRGESRETRRSPGKTSDFAMETTKKAAISKANIIFQIFQFLLSVLWSVGFQ</sequence>
<comment type="caution">
    <text evidence="2">The sequence shown here is derived from an EMBL/GenBank/DDBJ whole genome shotgun (WGS) entry which is preliminary data.</text>
</comment>
<dbReference type="GO" id="GO:0051276">
    <property type="term" value="P:chromosome organization"/>
    <property type="evidence" value="ECO:0007669"/>
    <property type="project" value="InterPro"/>
</dbReference>
<evidence type="ECO:0000259" key="1">
    <source>
        <dbReference type="SMART" id="SM00128"/>
    </source>
</evidence>
<organism evidence="2">
    <name type="scientific">Cladocopium goreaui</name>
    <dbReference type="NCBI Taxonomy" id="2562237"/>
    <lineage>
        <taxon>Eukaryota</taxon>
        <taxon>Sar</taxon>
        <taxon>Alveolata</taxon>
        <taxon>Dinophyceae</taxon>
        <taxon>Suessiales</taxon>
        <taxon>Symbiodiniaceae</taxon>
        <taxon>Cladocopium</taxon>
    </lineage>
</organism>
<dbReference type="Pfam" id="PF19060">
    <property type="entry name" value="DVNP"/>
    <property type="match status" value="1"/>
</dbReference>
<dbReference type="InterPro" id="IPR046985">
    <property type="entry name" value="IP5"/>
</dbReference>
<keyword evidence="3" id="KW-0543">Viral nucleoprotein</keyword>
<dbReference type="EMBL" id="CAMXCT010003758">
    <property type="protein sequence ID" value="CAI4006088.1"/>
    <property type="molecule type" value="Genomic_DNA"/>
</dbReference>